<organism evidence="2 3">
    <name type="scientific">Tothia fuscella</name>
    <dbReference type="NCBI Taxonomy" id="1048955"/>
    <lineage>
        <taxon>Eukaryota</taxon>
        <taxon>Fungi</taxon>
        <taxon>Dikarya</taxon>
        <taxon>Ascomycota</taxon>
        <taxon>Pezizomycotina</taxon>
        <taxon>Dothideomycetes</taxon>
        <taxon>Pleosporomycetidae</taxon>
        <taxon>Venturiales</taxon>
        <taxon>Cylindrosympodiaceae</taxon>
        <taxon>Tothia</taxon>
    </lineage>
</organism>
<keyword evidence="3" id="KW-1185">Reference proteome</keyword>
<proteinExistence type="predicted"/>
<gene>
    <name evidence="2" type="ORF">EJ08DRAFT_730227</name>
</gene>
<accession>A0A9P4U3K3</accession>
<name>A0A9P4U3K3_9PEZI</name>
<comment type="caution">
    <text evidence="2">The sequence shown here is derived from an EMBL/GenBank/DDBJ whole genome shotgun (WGS) entry which is preliminary data.</text>
</comment>
<reference evidence="2" key="1">
    <citation type="journal article" date="2020" name="Stud. Mycol.">
        <title>101 Dothideomycetes genomes: a test case for predicting lifestyles and emergence of pathogens.</title>
        <authorList>
            <person name="Haridas S."/>
            <person name="Albert R."/>
            <person name="Binder M."/>
            <person name="Bloem J."/>
            <person name="Labutti K."/>
            <person name="Salamov A."/>
            <person name="Andreopoulos B."/>
            <person name="Baker S."/>
            <person name="Barry K."/>
            <person name="Bills G."/>
            <person name="Bluhm B."/>
            <person name="Cannon C."/>
            <person name="Castanera R."/>
            <person name="Culley D."/>
            <person name="Daum C."/>
            <person name="Ezra D."/>
            <person name="Gonzalez J."/>
            <person name="Henrissat B."/>
            <person name="Kuo A."/>
            <person name="Liang C."/>
            <person name="Lipzen A."/>
            <person name="Lutzoni F."/>
            <person name="Magnuson J."/>
            <person name="Mondo S."/>
            <person name="Nolan M."/>
            <person name="Ohm R."/>
            <person name="Pangilinan J."/>
            <person name="Park H.-J."/>
            <person name="Ramirez L."/>
            <person name="Alfaro M."/>
            <person name="Sun H."/>
            <person name="Tritt A."/>
            <person name="Yoshinaga Y."/>
            <person name="Zwiers L.-H."/>
            <person name="Turgeon B."/>
            <person name="Goodwin S."/>
            <person name="Spatafora J."/>
            <person name="Crous P."/>
            <person name="Grigoriev I."/>
        </authorList>
    </citation>
    <scope>NUCLEOTIDE SEQUENCE</scope>
    <source>
        <strain evidence="2">CBS 130266</strain>
    </source>
</reference>
<feature type="compositionally biased region" description="Basic and acidic residues" evidence="1">
    <location>
        <begin position="26"/>
        <end position="39"/>
    </location>
</feature>
<evidence type="ECO:0000313" key="2">
    <source>
        <dbReference type="EMBL" id="KAF2435113.1"/>
    </source>
</evidence>
<protein>
    <submittedName>
        <fullName evidence="2">Uncharacterized protein</fullName>
    </submittedName>
</protein>
<dbReference type="AlphaFoldDB" id="A0A9P4U3K3"/>
<feature type="region of interest" description="Disordered" evidence="1">
    <location>
        <begin position="1"/>
        <end position="39"/>
    </location>
</feature>
<dbReference type="EMBL" id="MU007014">
    <property type="protein sequence ID" value="KAF2435113.1"/>
    <property type="molecule type" value="Genomic_DNA"/>
</dbReference>
<dbReference type="Proteomes" id="UP000800235">
    <property type="component" value="Unassembled WGS sequence"/>
</dbReference>
<dbReference type="OrthoDB" id="5390017at2759"/>
<evidence type="ECO:0000256" key="1">
    <source>
        <dbReference type="SAM" id="MobiDB-lite"/>
    </source>
</evidence>
<sequence>MDIVPVGKRAFADSQSPGDEGYADEENTRENSKSNTDDLRGLSLIPKEEAWEFGISELLDSPTTITPPREGQVDGNNFKNYGGEKSLFLLCVLGSHTMQLGLLCQILPKLLALSTQLQALILTNNPSTAISALSSSPYTFPIVEAQGNPANHFLKLGLLNPLGNGKQPLDAIVLLDASGKRRLVLPFGWGEGRHVGGLLTGQVVLDTFAVVLEESVRVLEGEKRRGKKDFYDVARTYF</sequence>
<evidence type="ECO:0000313" key="3">
    <source>
        <dbReference type="Proteomes" id="UP000800235"/>
    </source>
</evidence>